<sequence>MFLSTDSYRLLDHVHLTTTEPGYHCSVWNHYRERCPAAETSDNIQPLAILACEHFGNTIAMSIETRRKKEHGVVPTPPPAVLSFLQVTVGFAANDSVARFGRSLAGLHFLGLICSLISVMDTFNSGLTVHAMLEESAADKTLRPTEVTRIVIETSTSFAAWTAAFTKWCLGIPPSIAHADGTVGLEQPGSIVVINIIQKGHARDISTFKVITHSFNRGFVRTCGGAWFPASDIWNGQVEYLWAPTTQQTWAESWSRQASNGGGHTICSSASFTKA</sequence>
<gene>
    <name evidence="1" type="ORF">QC761_606997</name>
</gene>
<dbReference type="EMBL" id="JAFFGZ010000008">
    <property type="protein sequence ID" value="KAK4640827.1"/>
    <property type="molecule type" value="Genomic_DNA"/>
</dbReference>
<evidence type="ECO:0000313" key="2">
    <source>
        <dbReference type="Proteomes" id="UP001322138"/>
    </source>
</evidence>
<comment type="caution">
    <text evidence="1">The sequence shown here is derived from an EMBL/GenBank/DDBJ whole genome shotgun (WGS) entry which is preliminary data.</text>
</comment>
<protein>
    <submittedName>
        <fullName evidence="1">Uncharacterized protein</fullName>
    </submittedName>
</protein>
<proteinExistence type="predicted"/>
<reference evidence="1 2" key="1">
    <citation type="journal article" date="2023" name="bioRxiv">
        <title>High-quality genome assemblies of four members of thePodospora anserinaspecies complex.</title>
        <authorList>
            <person name="Ament-Velasquez S.L."/>
            <person name="Vogan A.A."/>
            <person name="Wallerman O."/>
            <person name="Hartmann F."/>
            <person name="Gautier V."/>
            <person name="Silar P."/>
            <person name="Giraud T."/>
            <person name="Johannesson H."/>
        </authorList>
    </citation>
    <scope>NUCLEOTIDE SEQUENCE [LARGE SCALE GENOMIC DNA]</scope>
    <source>
        <strain evidence="1 2">CBS 112042</strain>
    </source>
</reference>
<dbReference type="Proteomes" id="UP001322138">
    <property type="component" value="Unassembled WGS sequence"/>
</dbReference>
<keyword evidence="2" id="KW-1185">Reference proteome</keyword>
<dbReference type="GeneID" id="87900623"/>
<dbReference type="RefSeq" id="XP_062729803.1">
    <property type="nucleotide sequence ID" value="XM_062881141.1"/>
</dbReference>
<evidence type="ECO:0000313" key="1">
    <source>
        <dbReference type="EMBL" id="KAK4640827.1"/>
    </source>
</evidence>
<organism evidence="1 2">
    <name type="scientific">Podospora bellae-mahoneyi</name>
    <dbReference type="NCBI Taxonomy" id="2093777"/>
    <lineage>
        <taxon>Eukaryota</taxon>
        <taxon>Fungi</taxon>
        <taxon>Dikarya</taxon>
        <taxon>Ascomycota</taxon>
        <taxon>Pezizomycotina</taxon>
        <taxon>Sordariomycetes</taxon>
        <taxon>Sordariomycetidae</taxon>
        <taxon>Sordariales</taxon>
        <taxon>Podosporaceae</taxon>
        <taxon>Podospora</taxon>
    </lineage>
</organism>
<name>A0ABR0FD31_9PEZI</name>
<accession>A0ABR0FD31</accession>